<protein>
    <recommendedName>
        <fullName evidence="7">Phospholipase B-like</fullName>
        <ecNumber evidence="7">3.1.1.-</ecNumber>
    </recommendedName>
</protein>
<evidence type="ECO:0000313" key="8">
    <source>
        <dbReference type="EMBL" id="EDQ90028.1"/>
    </source>
</evidence>
<organism evidence="8 9">
    <name type="scientific">Monosiga brevicollis</name>
    <name type="common">Choanoflagellate</name>
    <dbReference type="NCBI Taxonomy" id="81824"/>
    <lineage>
        <taxon>Eukaryota</taxon>
        <taxon>Choanoflagellata</taxon>
        <taxon>Craspedida</taxon>
        <taxon>Salpingoecidae</taxon>
        <taxon>Monosiga</taxon>
    </lineage>
</organism>
<accession>A9UXL0</accession>
<keyword evidence="2" id="KW-0732">Signal</keyword>
<evidence type="ECO:0000256" key="4">
    <source>
        <dbReference type="ARBA" id="ARBA00022963"/>
    </source>
</evidence>
<evidence type="ECO:0000256" key="7">
    <source>
        <dbReference type="RuleBase" id="RU364138"/>
    </source>
</evidence>
<keyword evidence="3 7" id="KW-0378">Hydrolase</keyword>
<dbReference type="RefSeq" id="XP_001745450.1">
    <property type="nucleotide sequence ID" value="XM_001745398.1"/>
</dbReference>
<proteinExistence type="inferred from homology"/>
<sequence length="426" mass="48401">MSSLNNGIPEPLLKFLAAQFNWTRSQVAANQDDVFWQQVGLIMAQYDGLRAGYGANVYDKHVLPEFAFQLLNGNGDFFDIIPKAVDVTKMSSREFHDWRMRNGRCSALIKLTGDFSDLFMSHSAWYIYQAMNRIYKHCASYNFQATITHAKKISFSSYPGYLESLDDFYLMSSGLVMLQTTNNVFNTDLQQYIQPESLQSWIRIRTATALAQTSEDWAELAGRHNSGTYNNQYMVMDLNKFTPGQPLLDGTLYVAEQIPGTWEYADVTKMLSLGYWPSYNVPFFEKIYNLSGYPAVVKQHGTDDSYELAPRAKIFRRDQTTVVDLDSFKAIMRYNDYKNDPYAKGDPYNAICSRGDLESDSPSPGGCYDTKVTTYSMALKLQSQVINGPTTSHGLPPFSWSQFPNASHLGMPEVFNFTFETMDAGW</sequence>
<dbReference type="GO" id="GO:0004620">
    <property type="term" value="F:phospholipase activity"/>
    <property type="evidence" value="ECO:0000318"/>
    <property type="project" value="GO_Central"/>
</dbReference>
<evidence type="ECO:0000256" key="3">
    <source>
        <dbReference type="ARBA" id="ARBA00022801"/>
    </source>
</evidence>
<keyword evidence="5 7" id="KW-0443">Lipid metabolism</keyword>
<gene>
    <name evidence="8" type="ORF">MONBRDRAFT_20946</name>
</gene>
<dbReference type="InParanoid" id="A9UXL0"/>
<dbReference type="FunCoup" id="A9UXL0">
    <property type="interactions" value="50"/>
</dbReference>
<dbReference type="GO" id="GO:0005576">
    <property type="term" value="C:extracellular region"/>
    <property type="evidence" value="ECO:0000318"/>
    <property type="project" value="GO_Central"/>
</dbReference>
<keyword evidence="9" id="KW-1185">Reference proteome</keyword>
<keyword evidence="4 7" id="KW-0442">Lipid degradation</keyword>
<dbReference type="EC" id="3.1.1.-" evidence="7"/>
<dbReference type="EMBL" id="CH991549">
    <property type="protein sequence ID" value="EDQ90028.1"/>
    <property type="molecule type" value="Genomic_DNA"/>
</dbReference>
<dbReference type="Proteomes" id="UP000001357">
    <property type="component" value="Unassembled WGS sequence"/>
</dbReference>
<comment type="similarity">
    <text evidence="1 7">Belongs to the phospholipase B-like family.</text>
</comment>
<evidence type="ECO:0000313" key="9">
    <source>
        <dbReference type="Proteomes" id="UP000001357"/>
    </source>
</evidence>
<name>A9UXL0_MONBE</name>
<keyword evidence="6" id="KW-0325">Glycoprotein</keyword>
<dbReference type="Gene3D" id="3.60.60.30">
    <property type="match status" value="1"/>
</dbReference>
<dbReference type="PANTHER" id="PTHR12370:SF1">
    <property type="entry name" value="PHOSPHOLIPASE B-LIKE 1"/>
    <property type="match status" value="1"/>
</dbReference>
<dbReference type="KEGG" id="mbr:MONBRDRAFT_20946"/>
<dbReference type="InterPro" id="IPR007000">
    <property type="entry name" value="PLipase_B-like"/>
</dbReference>
<reference evidence="8 9" key="1">
    <citation type="journal article" date="2008" name="Nature">
        <title>The genome of the choanoflagellate Monosiga brevicollis and the origin of metazoans.</title>
        <authorList>
            <consortium name="JGI Sequencing"/>
            <person name="King N."/>
            <person name="Westbrook M.J."/>
            <person name="Young S.L."/>
            <person name="Kuo A."/>
            <person name="Abedin M."/>
            <person name="Chapman J."/>
            <person name="Fairclough S."/>
            <person name="Hellsten U."/>
            <person name="Isogai Y."/>
            <person name="Letunic I."/>
            <person name="Marr M."/>
            <person name="Pincus D."/>
            <person name="Putnam N."/>
            <person name="Rokas A."/>
            <person name="Wright K.J."/>
            <person name="Zuzow R."/>
            <person name="Dirks W."/>
            <person name="Good M."/>
            <person name="Goodstein D."/>
            <person name="Lemons D."/>
            <person name="Li W."/>
            <person name="Lyons J.B."/>
            <person name="Morris A."/>
            <person name="Nichols S."/>
            <person name="Richter D.J."/>
            <person name="Salamov A."/>
            <person name="Bork P."/>
            <person name="Lim W.A."/>
            <person name="Manning G."/>
            <person name="Miller W.T."/>
            <person name="McGinnis W."/>
            <person name="Shapiro H."/>
            <person name="Tjian R."/>
            <person name="Grigoriev I.V."/>
            <person name="Rokhsar D."/>
        </authorList>
    </citation>
    <scope>NUCLEOTIDE SEQUENCE [LARGE SCALE GENOMIC DNA]</scope>
    <source>
        <strain evidence="9">MX1 / ATCC 50154</strain>
    </source>
</reference>
<dbReference type="Pfam" id="PF04916">
    <property type="entry name" value="Phospholip_B"/>
    <property type="match status" value="1"/>
</dbReference>
<dbReference type="eggNOG" id="KOG3774">
    <property type="taxonomic scope" value="Eukaryota"/>
</dbReference>
<dbReference type="GO" id="GO:0009395">
    <property type="term" value="P:phospholipid catabolic process"/>
    <property type="evidence" value="ECO:0000318"/>
    <property type="project" value="GO_Central"/>
</dbReference>
<dbReference type="GeneID" id="5890456"/>
<evidence type="ECO:0000256" key="5">
    <source>
        <dbReference type="ARBA" id="ARBA00023098"/>
    </source>
</evidence>
<dbReference type="PANTHER" id="PTHR12370">
    <property type="entry name" value="PHOSPHOLIPASE B-RELATED"/>
    <property type="match status" value="1"/>
</dbReference>
<evidence type="ECO:0000256" key="1">
    <source>
        <dbReference type="ARBA" id="ARBA00007835"/>
    </source>
</evidence>
<evidence type="ECO:0000256" key="2">
    <source>
        <dbReference type="ARBA" id="ARBA00022729"/>
    </source>
</evidence>
<dbReference type="AlphaFoldDB" id="A9UXL0"/>
<dbReference type="OMA" id="LQIYYHY"/>
<evidence type="ECO:0000256" key="6">
    <source>
        <dbReference type="ARBA" id="ARBA00023180"/>
    </source>
</evidence>
<comment type="function">
    <text evidence="7">Putative phospholipase.</text>
</comment>